<sequence>MEPSALFDALTSYASTRHWQYIYPVWSRRAQGLSIGINLHPNHCCNWHCVYCQVPGLQRGPSPTIDTPRLQQELTDCLNWLTLHIHHTTLTLRDCVQDIAFAGDGEPTTSPQFAEILDMVAHLMQQRKPHDRPANLRLITNGSQLQHAHIQHALKRLHEMGGE</sequence>
<dbReference type="GO" id="GO:0051536">
    <property type="term" value="F:iron-sulfur cluster binding"/>
    <property type="evidence" value="ECO:0007669"/>
    <property type="project" value="UniProtKB-KW"/>
</dbReference>
<dbReference type="EMBL" id="EQ997840">
    <property type="protein sequence ID" value="EEF22031.1"/>
    <property type="molecule type" value="Genomic_DNA"/>
</dbReference>
<evidence type="ECO:0000313" key="6">
    <source>
        <dbReference type="Proteomes" id="UP000008311"/>
    </source>
</evidence>
<protein>
    <recommendedName>
        <fullName evidence="7">Radical SAM core domain-containing protein</fullName>
    </recommendedName>
</protein>
<evidence type="ECO:0000313" key="5">
    <source>
        <dbReference type="EMBL" id="EEF22031.1"/>
    </source>
</evidence>
<reference evidence="6" key="1">
    <citation type="journal article" date="2010" name="Nat. Biotechnol.">
        <title>Draft genome sequence of the oilseed species Ricinus communis.</title>
        <authorList>
            <person name="Chan A.P."/>
            <person name="Crabtree J."/>
            <person name="Zhao Q."/>
            <person name="Lorenzi H."/>
            <person name="Orvis J."/>
            <person name="Puiu D."/>
            <person name="Melake-Berhan A."/>
            <person name="Jones K.M."/>
            <person name="Redman J."/>
            <person name="Chen G."/>
            <person name="Cahoon E.B."/>
            <person name="Gedil M."/>
            <person name="Stanke M."/>
            <person name="Haas B.J."/>
            <person name="Wortman J.R."/>
            <person name="Fraser-Liggett C.M."/>
            <person name="Ravel J."/>
            <person name="Rabinowicz P.D."/>
        </authorList>
    </citation>
    <scope>NUCLEOTIDE SEQUENCE [LARGE SCALE GENOMIC DNA]</scope>
    <source>
        <strain evidence="6">cv. Hale</strain>
    </source>
</reference>
<dbReference type="AlphaFoldDB" id="B9TQ33"/>
<dbReference type="InterPro" id="IPR058240">
    <property type="entry name" value="rSAM_sf"/>
</dbReference>
<evidence type="ECO:0000256" key="1">
    <source>
        <dbReference type="ARBA" id="ARBA00022691"/>
    </source>
</evidence>
<evidence type="ECO:0000256" key="4">
    <source>
        <dbReference type="ARBA" id="ARBA00023014"/>
    </source>
</evidence>
<accession>B9TQ33</accession>
<keyword evidence="1" id="KW-0949">S-adenosyl-L-methionine</keyword>
<gene>
    <name evidence="5" type="ORF">RCOM_2126040</name>
</gene>
<keyword evidence="6" id="KW-1185">Reference proteome</keyword>
<dbReference type="SUPFAM" id="SSF102114">
    <property type="entry name" value="Radical SAM enzymes"/>
    <property type="match status" value="1"/>
</dbReference>
<organism evidence="5 6">
    <name type="scientific">Ricinus communis</name>
    <name type="common">Castor bean</name>
    <dbReference type="NCBI Taxonomy" id="3988"/>
    <lineage>
        <taxon>Eukaryota</taxon>
        <taxon>Viridiplantae</taxon>
        <taxon>Streptophyta</taxon>
        <taxon>Embryophyta</taxon>
        <taxon>Tracheophyta</taxon>
        <taxon>Spermatophyta</taxon>
        <taxon>Magnoliopsida</taxon>
        <taxon>eudicotyledons</taxon>
        <taxon>Gunneridae</taxon>
        <taxon>Pentapetalae</taxon>
        <taxon>rosids</taxon>
        <taxon>fabids</taxon>
        <taxon>Malpighiales</taxon>
        <taxon>Euphorbiaceae</taxon>
        <taxon>Acalyphoideae</taxon>
        <taxon>Acalypheae</taxon>
        <taxon>Ricinus</taxon>
    </lineage>
</organism>
<dbReference type="GO" id="GO:0046872">
    <property type="term" value="F:metal ion binding"/>
    <property type="evidence" value="ECO:0007669"/>
    <property type="project" value="UniProtKB-KW"/>
</dbReference>
<feature type="non-terminal residue" evidence="5">
    <location>
        <position position="163"/>
    </location>
</feature>
<evidence type="ECO:0000256" key="2">
    <source>
        <dbReference type="ARBA" id="ARBA00022723"/>
    </source>
</evidence>
<evidence type="ECO:0000256" key="3">
    <source>
        <dbReference type="ARBA" id="ARBA00023004"/>
    </source>
</evidence>
<name>B9TQ33_RICCO</name>
<evidence type="ECO:0008006" key="7">
    <source>
        <dbReference type="Google" id="ProtNLM"/>
    </source>
</evidence>
<keyword evidence="2" id="KW-0479">Metal-binding</keyword>
<proteinExistence type="predicted"/>
<dbReference type="Gene3D" id="3.20.20.70">
    <property type="entry name" value="Aldolase class I"/>
    <property type="match status" value="1"/>
</dbReference>
<dbReference type="InterPro" id="IPR007197">
    <property type="entry name" value="rSAM"/>
</dbReference>
<dbReference type="SFLD" id="SFLDS00029">
    <property type="entry name" value="Radical_SAM"/>
    <property type="match status" value="1"/>
</dbReference>
<dbReference type="InParanoid" id="B9TQ33"/>
<dbReference type="Proteomes" id="UP000008311">
    <property type="component" value="Unassembled WGS sequence"/>
</dbReference>
<keyword evidence="3" id="KW-0408">Iron</keyword>
<dbReference type="GO" id="GO:0003824">
    <property type="term" value="F:catalytic activity"/>
    <property type="evidence" value="ECO:0007669"/>
    <property type="project" value="InterPro"/>
</dbReference>
<keyword evidence="4" id="KW-0411">Iron-sulfur</keyword>
<dbReference type="InterPro" id="IPR013785">
    <property type="entry name" value="Aldolase_TIM"/>
</dbReference>